<sequence>MALPENIRLIRKIIGLTQAQLAERIGVARTTVTQWENGTSNPPIKTIQRLAQTLGVPVTIVVGDNDANDLKRALDKIRAPCARLRRRIHPGIANKPDMLDECIELPSEVALAHPNAYFLEVKGDCMNRVYPEGCLILIDPESEPRSGSIAVVSIDGSECLVRRLYQTAHTLVLSPESWNSEHCDVIIERGDSRNVSIHGIVVWFQSRTQMS</sequence>
<dbReference type="InterPro" id="IPR001387">
    <property type="entry name" value="Cro/C1-type_HTH"/>
</dbReference>
<dbReference type="InterPro" id="IPR015927">
    <property type="entry name" value="Peptidase_S24_S26A/B/C"/>
</dbReference>
<dbReference type="PANTHER" id="PTHR40661">
    <property type="match status" value="1"/>
</dbReference>
<evidence type="ECO:0000256" key="3">
    <source>
        <dbReference type="ARBA" id="ARBA00023163"/>
    </source>
</evidence>
<dbReference type="InterPro" id="IPR036286">
    <property type="entry name" value="LexA/Signal_pep-like_sf"/>
</dbReference>
<dbReference type="Proteomes" id="UP000006851">
    <property type="component" value="Chromosome"/>
</dbReference>
<dbReference type="SUPFAM" id="SSF47413">
    <property type="entry name" value="lambda repressor-like DNA-binding domains"/>
    <property type="match status" value="1"/>
</dbReference>
<dbReference type="RefSeq" id="WP_013708101.1">
    <property type="nucleotide sequence ID" value="NC_015389.1"/>
</dbReference>
<dbReference type="EMBL" id="CP002628">
    <property type="protein sequence ID" value="AEB06358.1"/>
    <property type="molecule type" value="Genomic_DNA"/>
</dbReference>
<dbReference type="Pfam" id="PF01381">
    <property type="entry name" value="HTH_3"/>
    <property type="match status" value="1"/>
</dbReference>
<reference evidence="6" key="1">
    <citation type="journal article" date="2013" name="Stand. Genomic Sci.">
        <title>Complete genome sequence of Coriobacterium glomerans type strain (PW2(T)) from the midgut of Pyrrhocoris apterus L. (red soldier bug).</title>
        <authorList>
            <person name="Stackebrandt E."/>
            <person name="Zeytun A."/>
            <person name="Lapidus A."/>
            <person name="Nolan M."/>
            <person name="Lucas S."/>
            <person name="Hammon N."/>
            <person name="Deshpande S."/>
            <person name="Cheng J.F."/>
            <person name="Tapia R."/>
            <person name="Goodwin L.A."/>
            <person name="Pitluck S."/>
            <person name="Liolios K."/>
            <person name="Pagani I."/>
            <person name="Ivanova N."/>
            <person name="Mavromatis K."/>
            <person name="Mikhailova N."/>
            <person name="Huntemann M."/>
            <person name="Pati A."/>
            <person name="Chen A."/>
            <person name="Palaniappan K."/>
            <person name="Chang Y.J."/>
            <person name="Land M."/>
            <person name="Hauser L."/>
            <person name="Rohde M."/>
            <person name="Pukall R."/>
            <person name="Goker M."/>
            <person name="Detter J.C."/>
            <person name="Woyke T."/>
            <person name="Bristow J."/>
            <person name="Eisen J.A."/>
            <person name="Markowitz V."/>
            <person name="Hugenholtz P."/>
            <person name="Kyrpides N.C."/>
            <person name="Klenk H.P."/>
        </authorList>
    </citation>
    <scope>NUCLEOTIDE SEQUENCE</scope>
    <source>
        <strain evidence="6">ATCC 49209 / DSM 20642 / JCM 10262 / PW2</strain>
    </source>
</reference>
<dbReference type="HOGENOM" id="CLU_066192_1_1_11"/>
<feature type="domain" description="HTH cro/C1-type" evidence="4">
    <location>
        <begin position="7"/>
        <end position="61"/>
    </location>
</feature>
<organism evidence="5 6">
    <name type="scientific">Coriobacterium glomerans (strain ATCC 49209 / DSM 20642 / JCM 10262 / PW2)</name>
    <dbReference type="NCBI Taxonomy" id="700015"/>
    <lineage>
        <taxon>Bacteria</taxon>
        <taxon>Bacillati</taxon>
        <taxon>Actinomycetota</taxon>
        <taxon>Coriobacteriia</taxon>
        <taxon>Coriobacteriales</taxon>
        <taxon>Coriobacteriaceae</taxon>
        <taxon>Coriobacterium</taxon>
    </lineage>
</organism>
<gene>
    <name evidence="5" type="ordered locus">Corgl_0231</name>
</gene>
<dbReference type="eggNOG" id="COG1974">
    <property type="taxonomic scope" value="Bacteria"/>
</dbReference>
<proteinExistence type="predicted"/>
<keyword evidence="3" id="KW-0804">Transcription</keyword>
<dbReference type="PANTHER" id="PTHR40661:SF3">
    <property type="entry name" value="FELS-1 PROPHAGE TRANSCRIPTIONAL REGULATOR"/>
    <property type="match status" value="1"/>
</dbReference>
<evidence type="ECO:0000256" key="1">
    <source>
        <dbReference type="ARBA" id="ARBA00023015"/>
    </source>
</evidence>
<dbReference type="AlphaFoldDB" id="F2N719"/>
<accession>F2N719</accession>
<evidence type="ECO:0000313" key="5">
    <source>
        <dbReference type="EMBL" id="AEB06358.1"/>
    </source>
</evidence>
<dbReference type="InterPro" id="IPR010982">
    <property type="entry name" value="Lambda_DNA-bd_dom_sf"/>
</dbReference>
<evidence type="ECO:0000259" key="4">
    <source>
        <dbReference type="PROSITE" id="PS50943"/>
    </source>
</evidence>
<name>F2N719_CORGP</name>
<dbReference type="Gene3D" id="2.10.109.10">
    <property type="entry name" value="Umud Fragment, subunit A"/>
    <property type="match status" value="1"/>
</dbReference>
<dbReference type="KEGG" id="cgo:Corgl_0231"/>
<keyword evidence="6" id="KW-1185">Reference proteome</keyword>
<dbReference type="Pfam" id="PF00717">
    <property type="entry name" value="Peptidase_S24"/>
    <property type="match status" value="1"/>
</dbReference>
<dbReference type="PROSITE" id="PS50943">
    <property type="entry name" value="HTH_CROC1"/>
    <property type="match status" value="1"/>
</dbReference>
<evidence type="ECO:0000256" key="2">
    <source>
        <dbReference type="ARBA" id="ARBA00023125"/>
    </source>
</evidence>
<dbReference type="GO" id="GO:0003677">
    <property type="term" value="F:DNA binding"/>
    <property type="evidence" value="ECO:0007669"/>
    <property type="project" value="UniProtKB-KW"/>
</dbReference>
<dbReference type="Gene3D" id="1.10.260.40">
    <property type="entry name" value="lambda repressor-like DNA-binding domains"/>
    <property type="match status" value="1"/>
</dbReference>
<dbReference type="STRING" id="700015.Corgl_0231"/>
<dbReference type="SMART" id="SM00530">
    <property type="entry name" value="HTH_XRE"/>
    <property type="match status" value="1"/>
</dbReference>
<dbReference type="InterPro" id="IPR039418">
    <property type="entry name" value="LexA-like"/>
</dbReference>
<evidence type="ECO:0000313" key="6">
    <source>
        <dbReference type="Proteomes" id="UP000006851"/>
    </source>
</evidence>
<dbReference type="SUPFAM" id="SSF51306">
    <property type="entry name" value="LexA/Signal peptidase"/>
    <property type="match status" value="1"/>
</dbReference>
<dbReference type="OrthoDB" id="194368at2"/>
<dbReference type="CDD" id="cd06529">
    <property type="entry name" value="S24_LexA-like"/>
    <property type="match status" value="1"/>
</dbReference>
<keyword evidence="2" id="KW-0238">DNA-binding</keyword>
<keyword evidence="1" id="KW-0805">Transcription regulation</keyword>
<protein>
    <submittedName>
        <fullName evidence="5">Transcriptional regulator, XRE family</fullName>
    </submittedName>
</protein>
<dbReference type="CDD" id="cd00093">
    <property type="entry name" value="HTH_XRE"/>
    <property type="match status" value="1"/>
</dbReference>